<evidence type="ECO:0000256" key="15">
    <source>
        <dbReference type="RuleBase" id="RU004106"/>
    </source>
</evidence>
<evidence type="ECO:0000256" key="11">
    <source>
        <dbReference type="ARBA" id="ARBA00023304"/>
    </source>
</evidence>
<dbReference type="UniPathway" id="UPA00047">
    <property type="reaction ID" value="UER00058"/>
</dbReference>
<dbReference type="EC" id="2.6.1.42" evidence="17"/>
<evidence type="ECO:0000256" key="5">
    <source>
        <dbReference type="ARBA" id="ARBA00005072"/>
    </source>
</evidence>
<comment type="catalytic activity">
    <reaction evidence="13 17">
        <text>L-isoleucine + 2-oxoglutarate = (S)-3-methyl-2-oxopentanoate + L-glutamate</text>
        <dbReference type="Rhea" id="RHEA:24801"/>
        <dbReference type="ChEBI" id="CHEBI:16810"/>
        <dbReference type="ChEBI" id="CHEBI:29985"/>
        <dbReference type="ChEBI" id="CHEBI:35146"/>
        <dbReference type="ChEBI" id="CHEBI:58045"/>
        <dbReference type="EC" id="2.6.1.42"/>
    </reaction>
</comment>
<dbReference type="InterPro" id="IPR043131">
    <property type="entry name" value="BCAT-like_N"/>
</dbReference>
<comment type="function">
    <text evidence="2 17">Acts on leucine, isoleucine and valine.</text>
</comment>
<keyword evidence="9 17" id="KW-0808">Transferase</keyword>
<dbReference type="EMBL" id="LIZS01000007">
    <property type="protein sequence ID" value="KPJ54057.1"/>
    <property type="molecule type" value="Genomic_DNA"/>
</dbReference>
<keyword evidence="10 16" id="KW-0663">Pyridoxal phosphate</keyword>
<dbReference type="PROSITE" id="PS00770">
    <property type="entry name" value="AA_TRANSFER_CLASS_4"/>
    <property type="match status" value="1"/>
</dbReference>
<dbReference type="AlphaFoldDB" id="A0A0S7WVW5"/>
<dbReference type="GO" id="GO:0052655">
    <property type="term" value="F:L-valine-2-oxoglutarate transaminase activity"/>
    <property type="evidence" value="ECO:0007669"/>
    <property type="project" value="RHEA"/>
</dbReference>
<dbReference type="InterPro" id="IPR033939">
    <property type="entry name" value="BCAT_family"/>
</dbReference>
<dbReference type="InterPro" id="IPR005785">
    <property type="entry name" value="B_amino_transI"/>
</dbReference>
<dbReference type="GO" id="GO:0009099">
    <property type="term" value="P:L-valine biosynthetic process"/>
    <property type="evidence" value="ECO:0007669"/>
    <property type="project" value="UniProtKB-UniPathway"/>
</dbReference>
<comment type="catalytic activity">
    <reaction evidence="12 17">
        <text>L-valine + 2-oxoglutarate = 3-methyl-2-oxobutanoate + L-glutamate</text>
        <dbReference type="Rhea" id="RHEA:24813"/>
        <dbReference type="ChEBI" id="CHEBI:11851"/>
        <dbReference type="ChEBI" id="CHEBI:16810"/>
        <dbReference type="ChEBI" id="CHEBI:29985"/>
        <dbReference type="ChEBI" id="CHEBI:57762"/>
        <dbReference type="EC" id="2.6.1.42"/>
    </reaction>
</comment>
<comment type="similarity">
    <text evidence="6 15">Belongs to the class-IV pyridoxal-phosphate-dependent aminotransferase family.</text>
</comment>
<evidence type="ECO:0000256" key="8">
    <source>
        <dbReference type="ARBA" id="ARBA00022605"/>
    </source>
</evidence>
<reference evidence="18 19" key="1">
    <citation type="journal article" date="2015" name="Microbiome">
        <title>Genomic resolution of linkages in carbon, nitrogen, and sulfur cycling among widespread estuary sediment bacteria.</title>
        <authorList>
            <person name="Baker B.J."/>
            <person name="Lazar C.S."/>
            <person name="Teske A.P."/>
            <person name="Dick G.J."/>
        </authorList>
    </citation>
    <scope>NUCLEOTIDE SEQUENCE [LARGE SCALE GENOMIC DNA]</scope>
    <source>
        <strain evidence="18">DG_24</strain>
    </source>
</reference>
<name>A0A0S7WVW5_UNCT6</name>
<evidence type="ECO:0000256" key="16">
    <source>
        <dbReference type="RuleBase" id="RU004516"/>
    </source>
</evidence>
<dbReference type="Gene3D" id="3.30.470.10">
    <property type="match status" value="1"/>
</dbReference>
<comment type="catalytic activity">
    <reaction evidence="14 17">
        <text>L-leucine + 2-oxoglutarate = 4-methyl-2-oxopentanoate + L-glutamate</text>
        <dbReference type="Rhea" id="RHEA:18321"/>
        <dbReference type="ChEBI" id="CHEBI:16810"/>
        <dbReference type="ChEBI" id="CHEBI:17865"/>
        <dbReference type="ChEBI" id="CHEBI:29985"/>
        <dbReference type="ChEBI" id="CHEBI:57427"/>
        <dbReference type="EC" id="2.6.1.42"/>
    </reaction>
</comment>
<organism evidence="18 19">
    <name type="scientific">candidate division TA06 bacterium DG_24</name>
    <dbReference type="NCBI Taxonomy" id="1703770"/>
    <lineage>
        <taxon>Bacteria</taxon>
        <taxon>Bacteria division TA06</taxon>
    </lineage>
</organism>
<comment type="pathway">
    <text evidence="4 17">Amino-acid biosynthesis; L-valine biosynthesis; L-valine from pyruvate: step 4/4.</text>
</comment>
<keyword evidence="11 17" id="KW-0100">Branched-chain amino acid biosynthesis</keyword>
<dbReference type="PANTHER" id="PTHR42743">
    <property type="entry name" value="AMINO-ACID AMINOTRANSFERASE"/>
    <property type="match status" value="1"/>
</dbReference>
<evidence type="ECO:0000256" key="6">
    <source>
        <dbReference type="ARBA" id="ARBA00009320"/>
    </source>
</evidence>
<evidence type="ECO:0000256" key="14">
    <source>
        <dbReference type="ARBA" id="ARBA00049229"/>
    </source>
</evidence>
<dbReference type="UniPathway" id="UPA00048">
    <property type="reaction ID" value="UER00073"/>
</dbReference>
<dbReference type="NCBIfam" id="TIGR01122">
    <property type="entry name" value="ilvE_I"/>
    <property type="match status" value="1"/>
</dbReference>
<comment type="pathway">
    <text evidence="5 17">Amino-acid biosynthesis; L-leucine biosynthesis; L-leucine from 3-methyl-2-oxobutanoate: step 4/4.</text>
</comment>
<dbReference type="InterPro" id="IPR001544">
    <property type="entry name" value="Aminotrans_IV"/>
</dbReference>
<proteinExistence type="inferred from homology"/>
<evidence type="ECO:0000256" key="13">
    <source>
        <dbReference type="ARBA" id="ARBA00048798"/>
    </source>
</evidence>
<evidence type="ECO:0000256" key="2">
    <source>
        <dbReference type="ARBA" id="ARBA00003109"/>
    </source>
</evidence>
<dbReference type="InterPro" id="IPR018300">
    <property type="entry name" value="Aminotrans_IV_CS"/>
</dbReference>
<dbReference type="InterPro" id="IPR043132">
    <property type="entry name" value="BCAT-like_C"/>
</dbReference>
<evidence type="ECO:0000256" key="7">
    <source>
        <dbReference type="ARBA" id="ARBA00022576"/>
    </source>
</evidence>
<evidence type="ECO:0000256" key="9">
    <source>
        <dbReference type="ARBA" id="ARBA00022679"/>
    </source>
</evidence>
<evidence type="ECO:0000256" key="4">
    <source>
        <dbReference type="ARBA" id="ARBA00004931"/>
    </source>
</evidence>
<dbReference type="Proteomes" id="UP000052008">
    <property type="component" value="Unassembled WGS sequence"/>
</dbReference>
<comment type="caution">
    <text evidence="18">The sequence shown here is derived from an EMBL/GenBank/DDBJ whole genome shotgun (WGS) entry which is preliminary data.</text>
</comment>
<dbReference type="GO" id="GO:0009098">
    <property type="term" value="P:L-leucine biosynthetic process"/>
    <property type="evidence" value="ECO:0007669"/>
    <property type="project" value="UniProtKB-UniPathway"/>
</dbReference>
<keyword evidence="7 17" id="KW-0032">Aminotransferase</keyword>
<dbReference type="PATRIC" id="fig|1703770.3.peg.447"/>
<evidence type="ECO:0000256" key="3">
    <source>
        <dbReference type="ARBA" id="ARBA00004824"/>
    </source>
</evidence>
<comment type="pathway">
    <text evidence="3 17">Amino-acid biosynthesis; L-isoleucine biosynthesis; L-isoleucine from 2-oxobutanoate: step 4/4.</text>
</comment>
<dbReference type="Pfam" id="PF01063">
    <property type="entry name" value="Aminotran_4"/>
    <property type="match status" value="1"/>
</dbReference>
<dbReference type="GO" id="GO:0052656">
    <property type="term" value="F:L-isoleucine-2-oxoglutarate transaminase activity"/>
    <property type="evidence" value="ECO:0007669"/>
    <property type="project" value="RHEA"/>
</dbReference>
<dbReference type="NCBIfam" id="NF005146">
    <property type="entry name" value="PRK06606.1"/>
    <property type="match status" value="1"/>
</dbReference>
<dbReference type="UniPathway" id="UPA00049">
    <property type="reaction ID" value="UER00062"/>
</dbReference>
<dbReference type="GO" id="GO:0005829">
    <property type="term" value="C:cytosol"/>
    <property type="evidence" value="ECO:0007669"/>
    <property type="project" value="TreeGrafter"/>
</dbReference>
<dbReference type="InterPro" id="IPR036038">
    <property type="entry name" value="Aminotransferase-like"/>
</dbReference>
<dbReference type="GO" id="GO:0009097">
    <property type="term" value="P:isoleucine biosynthetic process"/>
    <property type="evidence" value="ECO:0007669"/>
    <property type="project" value="UniProtKB-UniPathway"/>
</dbReference>
<accession>A0A0S7WVW5</accession>
<dbReference type="CDD" id="cd01557">
    <property type="entry name" value="BCAT_beta_family"/>
    <property type="match status" value="1"/>
</dbReference>
<dbReference type="GO" id="GO:0052654">
    <property type="term" value="F:L-leucine-2-oxoglutarate transaminase activity"/>
    <property type="evidence" value="ECO:0007669"/>
    <property type="project" value="RHEA"/>
</dbReference>
<dbReference type="PANTHER" id="PTHR42743:SF11">
    <property type="entry name" value="AMINODEOXYCHORISMATE LYASE"/>
    <property type="match status" value="1"/>
</dbReference>
<comment type="cofactor">
    <cofactor evidence="1 16">
        <name>pyridoxal 5'-phosphate</name>
        <dbReference type="ChEBI" id="CHEBI:597326"/>
    </cofactor>
</comment>
<dbReference type="SUPFAM" id="SSF56752">
    <property type="entry name" value="D-aminoacid aminotransferase-like PLP-dependent enzymes"/>
    <property type="match status" value="1"/>
</dbReference>
<keyword evidence="8 17" id="KW-0028">Amino-acid biosynthesis</keyword>
<evidence type="ECO:0000256" key="10">
    <source>
        <dbReference type="ARBA" id="ARBA00022898"/>
    </source>
</evidence>
<protein>
    <recommendedName>
        <fullName evidence="17">Branched-chain-amino-acid aminotransferase</fullName>
        <shortName evidence="17">BCAT</shortName>
        <ecNumber evidence="17">2.6.1.42</ecNumber>
    </recommendedName>
</protein>
<gene>
    <name evidence="17" type="primary">ilvE</name>
    <name evidence="18" type="ORF">AMJ39_02010</name>
</gene>
<dbReference type="STRING" id="1703770.AMJ39_02010"/>
<evidence type="ECO:0000313" key="18">
    <source>
        <dbReference type="EMBL" id="KPJ54057.1"/>
    </source>
</evidence>
<evidence type="ECO:0000256" key="1">
    <source>
        <dbReference type="ARBA" id="ARBA00001933"/>
    </source>
</evidence>
<dbReference type="FunFam" id="3.20.10.10:FF:000002">
    <property type="entry name" value="D-alanine aminotransferase"/>
    <property type="match status" value="1"/>
</dbReference>
<dbReference type="Gene3D" id="3.20.10.10">
    <property type="entry name" value="D-amino Acid Aminotransferase, subunit A, domain 2"/>
    <property type="match status" value="1"/>
</dbReference>
<evidence type="ECO:0000256" key="17">
    <source>
        <dbReference type="RuleBase" id="RU364094"/>
    </source>
</evidence>
<evidence type="ECO:0000256" key="12">
    <source>
        <dbReference type="ARBA" id="ARBA00048212"/>
    </source>
</evidence>
<dbReference type="InterPro" id="IPR050571">
    <property type="entry name" value="Class-IV_PLP-Dep_Aminotrnsfr"/>
</dbReference>
<sequence length="309" mass="34260">MPIKSSKSIWRNGELIPWDEAKIHVLSHVVHYGTSFFEGLRCYRGQRGSVILRLRDHVNRLSDSAKIYRMGIPYSADELCDAIVETVRANGLAECYIRPLVFRGYGVLGVLPYECPVETYIAAFEWKSYLGVKAAEEGVDVQVSSWSRQAPNTHPFLSKAGCNYMSSQLIRMEADVNGYGEGIALDREGFVSEGSVQNIFVIKGGRIRTPPLASSILPGITRDSVMQIAGDLGYPVIEGRIPRELLYIADEIFLTGSATEIVPVRSVDRIEVGDGKRGTLTKQIQDELSGIIRGKKPDKYGWLTSVDVD</sequence>
<evidence type="ECO:0000313" key="19">
    <source>
        <dbReference type="Proteomes" id="UP000052008"/>
    </source>
</evidence>